<evidence type="ECO:0000259" key="1">
    <source>
        <dbReference type="Pfam" id="PF14226"/>
    </source>
</evidence>
<name>A0AAD9ZB78_9LECA</name>
<dbReference type="Proteomes" id="UP001276659">
    <property type="component" value="Unassembled WGS sequence"/>
</dbReference>
<comment type="caution">
    <text evidence="2">The sequence shown here is derived from an EMBL/GenBank/DDBJ whole genome shotgun (WGS) entry which is preliminary data.</text>
</comment>
<evidence type="ECO:0000313" key="3">
    <source>
        <dbReference type="Proteomes" id="UP001276659"/>
    </source>
</evidence>
<dbReference type="EMBL" id="JASNWA010000007">
    <property type="protein sequence ID" value="KAK3173122.1"/>
    <property type="molecule type" value="Genomic_DNA"/>
</dbReference>
<feature type="domain" description="Non-haem dioxygenase N-terminal" evidence="1">
    <location>
        <begin position="3"/>
        <end position="95"/>
    </location>
</feature>
<dbReference type="InterPro" id="IPR026992">
    <property type="entry name" value="DIOX_N"/>
</dbReference>
<evidence type="ECO:0000313" key="2">
    <source>
        <dbReference type="EMBL" id="KAK3173122.1"/>
    </source>
</evidence>
<keyword evidence="3" id="KW-1185">Reference proteome</keyword>
<gene>
    <name evidence="2" type="ORF">OEA41_006451</name>
</gene>
<dbReference type="InterPro" id="IPR027443">
    <property type="entry name" value="IPNS-like_sf"/>
</dbReference>
<accession>A0AAD9ZB78</accession>
<dbReference type="Pfam" id="PF14226">
    <property type="entry name" value="DIOX_N"/>
    <property type="match status" value="1"/>
</dbReference>
<proteinExistence type="predicted"/>
<dbReference type="SUPFAM" id="SSF51197">
    <property type="entry name" value="Clavaminate synthase-like"/>
    <property type="match status" value="1"/>
</dbReference>
<reference evidence="2" key="1">
    <citation type="submission" date="2022-11" db="EMBL/GenBank/DDBJ databases">
        <title>Chromosomal genome sequence assembly and mating type (MAT) locus characterization of the leprose asexual lichenized fungus Lepraria neglecta (Nyl.) Erichsen.</title>
        <authorList>
            <person name="Allen J.L."/>
            <person name="Pfeffer B."/>
        </authorList>
    </citation>
    <scope>NUCLEOTIDE SEQUENCE</scope>
    <source>
        <strain evidence="2">Allen 5258</strain>
    </source>
</reference>
<dbReference type="Gene3D" id="2.60.120.330">
    <property type="entry name" value="B-lactam Antibiotic, Isopenicillin N Synthase, Chain"/>
    <property type="match status" value="2"/>
</dbReference>
<sequence length="165" mass="18563">MDVPILDFSLSREGVEPNKQQAFHDQFIGALSYFGFVKLINYGVDESLIYEAFDCASTEKRYFALPDEVKAKAVDPGPVAYRGWIRPGQENAGKVIGFRDGKKAPKAIKPDIKVEARYSMAMFGKANRNVSVATLPEFKVPGLPEKYDDITAWQYQKKKTEALYV</sequence>
<organism evidence="2 3">
    <name type="scientific">Lepraria neglecta</name>
    <dbReference type="NCBI Taxonomy" id="209136"/>
    <lineage>
        <taxon>Eukaryota</taxon>
        <taxon>Fungi</taxon>
        <taxon>Dikarya</taxon>
        <taxon>Ascomycota</taxon>
        <taxon>Pezizomycotina</taxon>
        <taxon>Lecanoromycetes</taxon>
        <taxon>OSLEUM clade</taxon>
        <taxon>Lecanoromycetidae</taxon>
        <taxon>Lecanorales</taxon>
        <taxon>Lecanorineae</taxon>
        <taxon>Stereocaulaceae</taxon>
        <taxon>Lepraria</taxon>
    </lineage>
</organism>
<protein>
    <recommendedName>
        <fullName evidence="1">Non-haem dioxygenase N-terminal domain-containing protein</fullName>
    </recommendedName>
</protein>
<dbReference type="AlphaFoldDB" id="A0AAD9ZB78"/>